<feature type="domain" description="LTD" evidence="1">
    <location>
        <begin position="647"/>
        <end position="774"/>
    </location>
</feature>
<dbReference type="GO" id="GO:0004553">
    <property type="term" value="F:hydrolase activity, hydrolyzing O-glycosyl compounds"/>
    <property type="evidence" value="ECO:0007669"/>
    <property type="project" value="InterPro"/>
</dbReference>
<accession>A0A518JYU5</accession>
<name>A0A518JYU5_9BACT</name>
<dbReference type="SUPFAM" id="SSF74853">
    <property type="entry name" value="Lamin A/C globular tail domain"/>
    <property type="match status" value="3"/>
</dbReference>
<dbReference type="PANTHER" id="PTHR40050">
    <property type="entry name" value="INNER SPORE COAT PROTEIN H"/>
    <property type="match status" value="1"/>
</dbReference>
<feature type="domain" description="LTD" evidence="1">
    <location>
        <begin position="798"/>
        <end position="926"/>
    </location>
</feature>
<dbReference type="GO" id="GO:0000272">
    <property type="term" value="P:polysaccharide catabolic process"/>
    <property type="evidence" value="ECO:0007669"/>
    <property type="project" value="InterPro"/>
</dbReference>
<dbReference type="PANTHER" id="PTHR40050:SF1">
    <property type="entry name" value="INNER SPORE COAT PROTEIN H"/>
    <property type="match status" value="1"/>
</dbReference>
<dbReference type="InterPro" id="IPR014867">
    <property type="entry name" value="Spore_coat_CotH_CotH2/3/7"/>
</dbReference>
<evidence type="ECO:0000313" key="2">
    <source>
        <dbReference type="EMBL" id="QDV70711.1"/>
    </source>
</evidence>
<dbReference type="RefSeq" id="WP_145100375.1">
    <property type="nucleotide sequence ID" value="NZ_CP036348.1"/>
</dbReference>
<dbReference type="Gene3D" id="2.60.40.1260">
    <property type="entry name" value="Lamin Tail domain"/>
    <property type="match status" value="2"/>
</dbReference>
<keyword evidence="2" id="KW-0167">Capsid protein</keyword>
<dbReference type="PROSITE" id="PS51841">
    <property type="entry name" value="LTD"/>
    <property type="match status" value="3"/>
</dbReference>
<protein>
    <submittedName>
        <fullName evidence="2">Inner spore coat protein H</fullName>
    </submittedName>
</protein>
<sequence length="1289" mass="140651">MRSWFRQNSTSPKRPASSLRRRLRLEVVEPRMMLHGDAIDELSIDAEGEALLMDETTVEETSAFAVSALAADDLTSSFWDPVAIDDEAAAFFDDSYVHEIYITFEAPDWYDTLYESHANDIDDPYFEASFVGDGIELGSIGVRFKGNSSFDGTGIKKSLKLDFNEFEQDGEDLSFLGLTKLNLNNNYNDPTMLREKLFYDYASNFVEGVSRAVHTKVYINGEYYGLYTAVEQVDKNFAQSRFGSDEDGNLYKGAAPDDAGDDPQADFGSDLTYLGADQTAYEEFYQLKTNETANDYTQLIEMIDVLNNTPSGELSDAIESLLDVDDTLASLALNNLFGNLDSYLGSAHNYYLYDRDDTGQFTHIFWDVNESFGTFTQFVDRGTDLVQLEPFWLPVETAAGPPGPPTTGEDQPRPLAENLWAVDEYSTEYLRDLAEMLREGFDVASATTRIDELADLIRDDVAADPNKQFTTAQFEQNLTTDVVSGQRIYYGLSSFIEERSTYLSSVLDVYADDADLAINELMSVNVATAQDESGDFDPWIEIYNNGPGTVSLEGLYLTDNLSDLTQWAIPAEDLGDGRFATLWVDGEIGEGSNHTSFTLSAGGGSLYLTDGTTVIDAVTYTAMASDTSLARIPDGTGDLETTDQPTFGNENQASLVNVESVEIYINEWMADNDSTIEDPDEAESYEDWIELYNPGTTAIDLSGFYLTDDASEPTQWQFPVGSTIDAGGYLVIWADGDTDQGDDHASFKLSSGGEAIWLYNVDGVSIVDTVTFGEQTTDVAYGRSPDGTTTFGQLTEATPGAANASILTAATAVEIYINEWMADNDSTIQDPDEAEAYEDWIELYNPGTAAIDLSGFYLTDDASEPTQWQFPTGSTIDAGGYLVIWADEDTDQGDDHASFKLSSGGEAIWLYNVDGVSIVDTVTFGEQTTDVSYGRYPDGSDTLVSMSTPTPGATNQNVATSDGTFDLDALIEDISIDVVDDEVLVTSGDSVLFRAAASTLLMQINGNGSDNTILFDHLALALGLNISGGDGSDLLQLVGNGHVLDLTARVIEAIESIDIRGDGANQLMLDPESALAAADILRVTVDDDDSVDFGDGFTVDDPQFVDDQFVTVLVADSGAIVQYVSSAPWINPLNPLDVNHSGDVTPLDALVILNRLNLTSAMELPTPTVDGEFPGFYYDTNGNNFLAPIDALVVLNYLNRLTVFGEGESATAMPLETFASVESTEEESEVAFEEPADYTESLPVAMATQAVPSQWTPELIDLALTSIHEKTFESVPRDDDEFLQWLNEV</sequence>
<reference evidence="2 3" key="1">
    <citation type="submission" date="2019-02" db="EMBL/GenBank/DDBJ databases">
        <title>Deep-cultivation of Planctomycetes and their phenomic and genomic characterization uncovers novel biology.</title>
        <authorList>
            <person name="Wiegand S."/>
            <person name="Jogler M."/>
            <person name="Boedeker C."/>
            <person name="Pinto D."/>
            <person name="Vollmers J."/>
            <person name="Rivas-Marin E."/>
            <person name="Kohn T."/>
            <person name="Peeters S.H."/>
            <person name="Heuer A."/>
            <person name="Rast P."/>
            <person name="Oberbeckmann S."/>
            <person name="Bunk B."/>
            <person name="Jeske O."/>
            <person name="Meyerdierks A."/>
            <person name="Storesund J.E."/>
            <person name="Kallscheuer N."/>
            <person name="Luecker S."/>
            <person name="Lage O.M."/>
            <person name="Pohl T."/>
            <person name="Merkel B.J."/>
            <person name="Hornburger P."/>
            <person name="Mueller R.-W."/>
            <person name="Bruemmer F."/>
            <person name="Labrenz M."/>
            <person name="Spormann A.M."/>
            <person name="Op den Camp H."/>
            <person name="Overmann J."/>
            <person name="Amann R."/>
            <person name="Jetten M.S.M."/>
            <person name="Mascher T."/>
            <person name="Medema M.H."/>
            <person name="Devos D.P."/>
            <person name="Kaster A.-K."/>
            <person name="Ovreas L."/>
            <person name="Rohde M."/>
            <person name="Galperin M.Y."/>
            <person name="Jogler C."/>
        </authorList>
    </citation>
    <scope>NUCLEOTIDE SEQUENCE [LARGE SCALE GENOMIC DNA]</scope>
    <source>
        <strain evidence="2 3">Poly24</strain>
    </source>
</reference>
<keyword evidence="3" id="KW-1185">Reference proteome</keyword>
<evidence type="ECO:0000259" key="1">
    <source>
        <dbReference type="PROSITE" id="PS51841"/>
    </source>
</evidence>
<keyword evidence="2" id="KW-0946">Virion</keyword>
<proteinExistence type="predicted"/>
<dbReference type="Pfam" id="PF00932">
    <property type="entry name" value="LTD"/>
    <property type="match status" value="3"/>
</dbReference>
<dbReference type="OrthoDB" id="219915at2"/>
<dbReference type="Proteomes" id="UP000315082">
    <property type="component" value="Chromosome"/>
</dbReference>
<dbReference type="InterPro" id="IPR002105">
    <property type="entry name" value="Dockerin_1_rpt"/>
</dbReference>
<dbReference type="KEGG" id="rcf:Poly24_44370"/>
<dbReference type="InterPro" id="IPR036415">
    <property type="entry name" value="Lamin_tail_dom_sf"/>
</dbReference>
<organism evidence="2 3">
    <name type="scientific">Rosistilla carotiformis</name>
    <dbReference type="NCBI Taxonomy" id="2528017"/>
    <lineage>
        <taxon>Bacteria</taxon>
        <taxon>Pseudomonadati</taxon>
        <taxon>Planctomycetota</taxon>
        <taxon>Planctomycetia</taxon>
        <taxon>Pirellulales</taxon>
        <taxon>Pirellulaceae</taxon>
        <taxon>Rosistilla</taxon>
    </lineage>
</organism>
<gene>
    <name evidence="2" type="primary">cotH_2</name>
    <name evidence="2" type="ORF">Poly24_44370</name>
</gene>
<feature type="domain" description="LTD" evidence="1">
    <location>
        <begin position="498"/>
        <end position="622"/>
    </location>
</feature>
<evidence type="ECO:0000313" key="3">
    <source>
        <dbReference type="Proteomes" id="UP000315082"/>
    </source>
</evidence>
<dbReference type="InterPro" id="IPR001322">
    <property type="entry name" value="Lamin_tail_dom"/>
</dbReference>
<dbReference type="Pfam" id="PF00404">
    <property type="entry name" value="Dockerin_1"/>
    <property type="match status" value="1"/>
</dbReference>
<dbReference type="EMBL" id="CP036348">
    <property type="protein sequence ID" value="QDV70711.1"/>
    <property type="molecule type" value="Genomic_DNA"/>
</dbReference>
<dbReference type="Pfam" id="PF08757">
    <property type="entry name" value="CotH"/>
    <property type="match status" value="1"/>
</dbReference>